<name>A0A1G5S672_9FIRM</name>
<feature type="domain" description="DUF5658" evidence="2">
    <location>
        <begin position="11"/>
        <end position="95"/>
    </location>
</feature>
<dbReference type="Pfam" id="PF18902">
    <property type="entry name" value="DUF5658"/>
    <property type="match status" value="1"/>
</dbReference>
<keyword evidence="1" id="KW-0472">Membrane</keyword>
<evidence type="ECO:0000256" key="1">
    <source>
        <dbReference type="SAM" id="Phobius"/>
    </source>
</evidence>
<protein>
    <recommendedName>
        <fullName evidence="2">DUF5658 domain-containing protein</fullName>
    </recommendedName>
</protein>
<dbReference type="EMBL" id="FMWL01000024">
    <property type="protein sequence ID" value="SCZ81845.1"/>
    <property type="molecule type" value="Genomic_DNA"/>
</dbReference>
<sequence length="96" mass="11217">MDRLLWLQLIGIAAFNKVDYLMTLEALERGYKEANPLLASMVGTFQFPLVKLLLVPLLLIFMWQMRHRIGKSLVTLTWVPFTAYSMVVLYHRSILF</sequence>
<reference evidence="3 4" key="1">
    <citation type="submission" date="2016-10" db="EMBL/GenBank/DDBJ databases">
        <authorList>
            <person name="de Groot N.N."/>
        </authorList>
    </citation>
    <scope>NUCLEOTIDE SEQUENCE [LARGE SCALE GENOMIC DNA]</scope>
    <source>
        <strain evidence="3 4">DSM 2784</strain>
    </source>
</reference>
<organism evidence="3 4">
    <name type="scientific">Acidaminobacter hydrogenoformans DSM 2784</name>
    <dbReference type="NCBI Taxonomy" id="1120920"/>
    <lineage>
        <taxon>Bacteria</taxon>
        <taxon>Bacillati</taxon>
        <taxon>Bacillota</taxon>
        <taxon>Clostridia</taxon>
        <taxon>Peptostreptococcales</taxon>
        <taxon>Acidaminobacteraceae</taxon>
        <taxon>Acidaminobacter</taxon>
    </lineage>
</organism>
<keyword evidence="1" id="KW-1133">Transmembrane helix</keyword>
<proteinExistence type="predicted"/>
<feature type="transmembrane region" description="Helical" evidence="1">
    <location>
        <begin position="40"/>
        <end position="61"/>
    </location>
</feature>
<feature type="transmembrane region" description="Helical" evidence="1">
    <location>
        <begin position="73"/>
        <end position="91"/>
    </location>
</feature>
<dbReference type="Proteomes" id="UP000199208">
    <property type="component" value="Unassembled WGS sequence"/>
</dbReference>
<evidence type="ECO:0000313" key="4">
    <source>
        <dbReference type="Proteomes" id="UP000199208"/>
    </source>
</evidence>
<accession>A0A1G5S672</accession>
<evidence type="ECO:0000313" key="3">
    <source>
        <dbReference type="EMBL" id="SCZ81845.1"/>
    </source>
</evidence>
<dbReference type="InterPro" id="IPR043717">
    <property type="entry name" value="DUF5658"/>
</dbReference>
<dbReference type="STRING" id="1120920.SAMN03080599_03090"/>
<keyword evidence="4" id="KW-1185">Reference proteome</keyword>
<gene>
    <name evidence="3" type="ORF">SAMN03080599_03090</name>
</gene>
<dbReference type="AlphaFoldDB" id="A0A1G5S672"/>
<keyword evidence="1" id="KW-0812">Transmembrane</keyword>
<evidence type="ECO:0000259" key="2">
    <source>
        <dbReference type="Pfam" id="PF18902"/>
    </source>
</evidence>